<sequence>MNEDVIKNKALSEFKERVLPSLRLAVMICWDALGYAYTEAHTHLNNAKNSVRRINKRVGFSGA</sequence>
<dbReference type="EMBL" id="JAGETQ010000026">
    <property type="protein sequence ID" value="MBO1916055.1"/>
    <property type="molecule type" value="Genomic_DNA"/>
</dbReference>
<comment type="caution">
    <text evidence="1">The sequence shown here is derived from an EMBL/GenBank/DDBJ whole genome shotgun (WGS) entry which is preliminary data.</text>
</comment>
<dbReference type="AlphaFoldDB" id="A0A939NC22"/>
<organism evidence="1 2">
    <name type="scientific">Providencia rettgeri</name>
    <dbReference type="NCBI Taxonomy" id="587"/>
    <lineage>
        <taxon>Bacteria</taxon>
        <taxon>Pseudomonadati</taxon>
        <taxon>Pseudomonadota</taxon>
        <taxon>Gammaproteobacteria</taxon>
        <taxon>Enterobacterales</taxon>
        <taxon>Morganellaceae</taxon>
        <taxon>Providencia</taxon>
    </lineage>
</organism>
<protein>
    <submittedName>
        <fullName evidence="1">Uncharacterized protein</fullName>
    </submittedName>
</protein>
<proteinExistence type="predicted"/>
<dbReference type="Proteomes" id="UP000664477">
    <property type="component" value="Unassembled WGS sequence"/>
</dbReference>
<evidence type="ECO:0000313" key="1">
    <source>
        <dbReference type="EMBL" id="MBO1916055.1"/>
    </source>
</evidence>
<accession>A0A939NC22</accession>
<reference evidence="1" key="1">
    <citation type="submission" date="2021-03" db="EMBL/GenBank/DDBJ databases">
        <title>Molecular epidemiology and mechanisms of colistin and carbapenem resistance in Enterobacteriaceae from clinical isolates, the environment and porcine samples in Pretoria, South Africa.</title>
        <authorList>
            <person name="Bogoshi D."/>
            <person name="Mbelle N.M."/>
            <person name="Naidoo V."/>
            <person name="Osei Sekyere J."/>
        </authorList>
    </citation>
    <scope>NUCLEOTIDE SEQUENCE</scope>
    <source>
        <strain evidence="1">C052</strain>
    </source>
</reference>
<gene>
    <name evidence="1" type="ORF">J4727_06915</name>
</gene>
<evidence type="ECO:0000313" key="2">
    <source>
        <dbReference type="Proteomes" id="UP000664477"/>
    </source>
</evidence>
<name>A0A939NC22_PRORE</name>